<feature type="non-terminal residue" evidence="2">
    <location>
        <position position="401"/>
    </location>
</feature>
<comment type="caution">
    <text evidence="2">The sequence shown here is derived from an EMBL/GenBank/DDBJ whole genome shotgun (WGS) entry which is preliminary data.</text>
</comment>
<proteinExistence type="predicted"/>
<evidence type="ECO:0000313" key="2">
    <source>
        <dbReference type="EMBL" id="KAK9892740.1"/>
    </source>
</evidence>
<gene>
    <name evidence="2" type="ORF">WA026_021932</name>
</gene>
<dbReference type="EMBL" id="JARQZJ010000138">
    <property type="protein sequence ID" value="KAK9892740.1"/>
    <property type="molecule type" value="Genomic_DNA"/>
</dbReference>
<evidence type="ECO:0000256" key="1">
    <source>
        <dbReference type="SAM" id="MobiDB-lite"/>
    </source>
</evidence>
<organism evidence="2 3">
    <name type="scientific">Henosepilachna vigintioctopunctata</name>
    <dbReference type="NCBI Taxonomy" id="420089"/>
    <lineage>
        <taxon>Eukaryota</taxon>
        <taxon>Metazoa</taxon>
        <taxon>Ecdysozoa</taxon>
        <taxon>Arthropoda</taxon>
        <taxon>Hexapoda</taxon>
        <taxon>Insecta</taxon>
        <taxon>Pterygota</taxon>
        <taxon>Neoptera</taxon>
        <taxon>Endopterygota</taxon>
        <taxon>Coleoptera</taxon>
        <taxon>Polyphaga</taxon>
        <taxon>Cucujiformia</taxon>
        <taxon>Coccinelloidea</taxon>
        <taxon>Coccinellidae</taxon>
        <taxon>Epilachninae</taxon>
        <taxon>Epilachnini</taxon>
        <taxon>Henosepilachna</taxon>
    </lineage>
</organism>
<feature type="region of interest" description="Disordered" evidence="1">
    <location>
        <begin position="23"/>
        <end position="57"/>
    </location>
</feature>
<dbReference type="Proteomes" id="UP001431783">
    <property type="component" value="Unassembled WGS sequence"/>
</dbReference>
<dbReference type="AlphaFoldDB" id="A0AAW1VFG3"/>
<name>A0AAW1VFG3_9CUCU</name>
<keyword evidence="3" id="KW-1185">Reference proteome</keyword>
<accession>A0AAW1VFG3</accession>
<evidence type="ECO:0000313" key="3">
    <source>
        <dbReference type="Proteomes" id="UP001431783"/>
    </source>
</evidence>
<reference evidence="2 3" key="1">
    <citation type="submission" date="2023-03" db="EMBL/GenBank/DDBJ databases">
        <title>Genome insight into feeding habits of ladybird beetles.</title>
        <authorList>
            <person name="Li H.-S."/>
            <person name="Huang Y.-H."/>
            <person name="Pang H."/>
        </authorList>
    </citation>
    <scope>NUCLEOTIDE SEQUENCE [LARGE SCALE GENOMIC DNA]</scope>
    <source>
        <strain evidence="2">SYSU_2023b</strain>
        <tissue evidence="2">Whole body</tissue>
    </source>
</reference>
<protein>
    <submittedName>
        <fullName evidence="2">Uncharacterized protein</fullName>
    </submittedName>
</protein>
<feature type="compositionally biased region" description="Basic and acidic residues" evidence="1">
    <location>
        <begin position="23"/>
        <end position="53"/>
    </location>
</feature>
<sequence length="401" mass="46102">MDARRRKYSETGIGIELDVTRNKKSCEQGRKPEDTRLRMAEGKEEKREGETEQKFTTQDFQKRPKRLDNLEIVLEQCNKEFDCLILTETRNDFDLDSIQRRGYYVILNFGDTNHCDGTAVYLKSNFKFQDDIVKMGPCKAATYERGRLHVYLNECKKNCDVHLIVEDIFINILDDQMITFDYLNVMSEFDFISLINMPNRTQDMSSTCLDHIFMNVKKQLSEDSYASYVSDTFLSHHIATILNMNLPMHNETADKNEFTESITFKRLKYDLQEKSWNFLYGSDNNQEGESTICCEGDTILEDPAEVDDAFDGFFSDVGSKIAEKIEKPQSHPQAGKTYRGSIFLAPTNNAEIHQTLQGSKNNKSPGLGNITAETIKKIINLIMEKGICSVEFESVVPVYKK</sequence>